<accession>A0A9W9KG64</accession>
<keyword evidence="2" id="KW-1185">Reference proteome</keyword>
<proteinExistence type="predicted"/>
<reference evidence="1" key="1">
    <citation type="submission" date="2022-11" db="EMBL/GenBank/DDBJ databases">
        <authorList>
            <person name="Petersen C."/>
        </authorList>
    </citation>
    <scope>NUCLEOTIDE SEQUENCE</scope>
    <source>
        <strain evidence="1">IBT 34128</strain>
    </source>
</reference>
<dbReference type="EMBL" id="JAPMSZ010000004">
    <property type="protein sequence ID" value="KAJ5104443.1"/>
    <property type="molecule type" value="Genomic_DNA"/>
</dbReference>
<protein>
    <submittedName>
        <fullName evidence="1">Uncharacterized protein</fullName>
    </submittedName>
</protein>
<name>A0A9W9KG64_9EURO</name>
<dbReference type="AlphaFoldDB" id="A0A9W9KG64"/>
<gene>
    <name evidence="1" type="ORF">NUU61_001790</name>
</gene>
<dbReference type="RefSeq" id="XP_056513439.1">
    <property type="nucleotide sequence ID" value="XM_056652372.1"/>
</dbReference>
<dbReference type="OrthoDB" id="4226302at2759"/>
<dbReference type="Proteomes" id="UP001141434">
    <property type="component" value="Unassembled WGS sequence"/>
</dbReference>
<comment type="caution">
    <text evidence="1">The sequence shown here is derived from an EMBL/GenBank/DDBJ whole genome shotgun (WGS) entry which is preliminary data.</text>
</comment>
<evidence type="ECO:0000313" key="1">
    <source>
        <dbReference type="EMBL" id="KAJ5104443.1"/>
    </source>
</evidence>
<dbReference type="GeneID" id="81391540"/>
<reference evidence="1" key="2">
    <citation type="journal article" date="2023" name="IMA Fungus">
        <title>Comparative genomic study of the Penicillium genus elucidates a diverse pangenome and 15 lateral gene transfer events.</title>
        <authorList>
            <person name="Petersen C."/>
            <person name="Sorensen T."/>
            <person name="Nielsen M.R."/>
            <person name="Sondergaard T.E."/>
            <person name="Sorensen J.L."/>
            <person name="Fitzpatrick D.A."/>
            <person name="Frisvad J.C."/>
            <person name="Nielsen K.L."/>
        </authorList>
    </citation>
    <scope>NUCLEOTIDE SEQUENCE</scope>
    <source>
        <strain evidence="1">IBT 34128</strain>
    </source>
</reference>
<organism evidence="1 2">
    <name type="scientific">Penicillium alfredii</name>
    <dbReference type="NCBI Taxonomy" id="1506179"/>
    <lineage>
        <taxon>Eukaryota</taxon>
        <taxon>Fungi</taxon>
        <taxon>Dikarya</taxon>
        <taxon>Ascomycota</taxon>
        <taxon>Pezizomycotina</taxon>
        <taxon>Eurotiomycetes</taxon>
        <taxon>Eurotiomycetidae</taxon>
        <taxon>Eurotiales</taxon>
        <taxon>Aspergillaceae</taxon>
        <taxon>Penicillium</taxon>
    </lineage>
</organism>
<evidence type="ECO:0000313" key="2">
    <source>
        <dbReference type="Proteomes" id="UP001141434"/>
    </source>
</evidence>
<sequence>MTNPDLLKQEREWREIEKRERVEAAKEALNCSKCRLAVTEETMALEIESGNFILTQYPPCFANTNKRDEHISPLDTVDDQEDFTYWKHLSRATQQQYHDRVEEHLDKALAKLDKFNPELVALFAHYQVAYHIRQHYLARGGVLVLCRSSDDVHQLRRWQWEMAHADGTLSADTGDKVMEEDEVPWVVDCERWQWPHDANLLMMHQSALWRRRWRRRQRRVEEVRVRWALIMEERWRQREMLQLKQASTLTVRLYCRGELWDVRELERSPDLEVVSWTGRMTRSTGF</sequence>